<keyword evidence="4" id="KW-0732">Signal</keyword>
<dbReference type="GO" id="GO:0030368">
    <property type="term" value="F:interleukin-17 receptor activity"/>
    <property type="evidence" value="ECO:0007669"/>
    <property type="project" value="InterPro"/>
</dbReference>
<evidence type="ECO:0000256" key="4">
    <source>
        <dbReference type="ARBA" id="ARBA00022729"/>
    </source>
</evidence>
<dbReference type="GO" id="GO:0005886">
    <property type="term" value="C:plasma membrane"/>
    <property type="evidence" value="ECO:0007669"/>
    <property type="project" value="UniProtKB-SubCell"/>
</dbReference>
<evidence type="ECO:0000256" key="3">
    <source>
        <dbReference type="ARBA" id="ARBA00022692"/>
    </source>
</evidence>
<dbReference type="InterPro" id="IPR013568">
    <property type="entry name" value="SEFIR_dom"/>
</dbReference>
<reference evidence="11" key="2">
    <citation type="submission" date="2025-08" db="UniProtKB">
        <authorList>
            <consortium name="Ensembl"/>
        </authorList>
    </citation>
    <scope>IDENTIFICATION</scope>
</reference>
<keyword evidence="12" id="KW-1185">Reference proteome</keyword>
<keyword evidence="2" id="KW-1003">Cell membrane</keyword>
<dbReference type="OMA" id="WRAMCGD"/>
<dbReference type="Proteomes" id="UP000472264">
    <property type="component" value="Chromosome 16"/>
</dbReference>
<sequence length="563" mass="64202">MVTVPFLYICLSAGLSVSSSLWILNERLHCNQTTVPLNPGDCPGTDMLVQRAPTGPEGCSEDFGVTMVKNGAVPIMKLTWILKSDGSVLHLKGSKINILDESTNQSICLLFSYTIHEQMNPSSKTKWNFSLDGVVVDPGQTYMVSVTNLPESESRDNLIRKTISVPRCDDKRIQTATVCLENGSLWEPRMTADLSVDKEQKKLLIAVSFEAAQHSERYQVSVLTYLKNVSKVNTLNGSLNWIQPYFLRCNDHCFRHQETINYCPYYPPRTLIIKVVVGLLFIDVYLFLLLWRAFHKDSVNTPSSSAKHQPEGFQLHKRKRVLIIYSLDHPLYKNIVLKLCSFLATKCGTEVVLDLLDSARVGVLGGIQWLDWHREQIESSSDKILILCSPGVQAKWRAMCGAEQVFLREDVYSPVGDMLTPALSLIVPHFMRCASFEKYIVAYFDYVCSEEDVPSPFNITVRYKLMKQFEELFFRILDTEKHEPGRVNHIEGLSEDEYHQCPSGRALWEAIEAFHVYQQLHPHWFEDQLLESSDLEVEATLTEIYTQWNDFTMDKTGLYVAVS</sequence>
<proteinExistence type="predicted"/>
<feature type="transmembrane region" description="Helical" evidence="9">
    <location>
        <begin position="6"/>
        <end position="24"/>
    </location>
</feature>
<organism evidence="11 12">
    <name type="scientific">Echeneis naucrates</name>
    <name type="common">Live sharksucker</name>
    <dbReference type="NCBI Taxonomy" id="173247"/>
    <lineage>
        <taxon>Eukaryota</taxon>
        <taxon>Metazoa</taxon>
        <taxon>Chordata</taxon>
        <taxon>Craniata</taxon>
        <taxon>Vertebrata</taxon>
        <taxon>Euteleostomi</taxon>
        <taxon>Actinopterygii</taxon>
        <taxon>Neopterygii</taxon>
        <taxon>Teleostei</taxon>
        <taxon>Neoteleostei</taxon>
        <taxon>Acanthomorphata</taxon>
        <taxon>Carangaria</taxon>
        <taxon>Carangiformes</taxon>
        <taxon>Echeneidae</taxon>
        <taxon>Echeneis</taxon>
    </lineage>
</organism>
<evidence type="ECO:0000256" key="5">
    <source>
        <dbReference type="ARBA" id="ARBA00022989"/>
    </source>
</evidence>
<dbReference type="InterPro" id="IPR039465">
    <property type="entry name" value="IL-17_rcpt-like"/>
</dbReference>
<dbReference type="Pfam" id="PF16556">
    <property type="entry name" value="IL17R_fnIII_D1"/>
    <property type="match status" value="1"/>
</dbReference>
<keyword evidence="7" id="KW-0675">Receptor</keyword>
<dbReference type="Gene3D" id="2.60.40.2160">
    <property type="entry name" value="Interleukin-17 receptor A/B, fibronectin-III-like domain 1"/>
    <property type="match status" value="1"/>
</dbReference>
<evidence type="ECO:0000256" key="9">
    <source>
        <dbReference type="SAM" id="Phobius"/>
    </source>
</evidence>
<evidence type="ECO:0000313" key="12">
    <source>
        <dbReference type="Proteomes" id="UP000472264"/>
    </source>
</evidence>
<reference evidence="11" key="3">
    <citation type="submission" date="2025-09" db="UniProtKB">
        <authorList>
            <consortium name="Ensembl"/>
        </authorList>
    </citation>
    <scope>IDENTIFICATION</scope>
</reference>
<dbReference type="InParanoid" id="A0A665WIX3"/>
<feature type="domain" description="SEFIR" evidence="10">
    <location>
        <begin position="318"/>
        <end position="474"/>
    </location>
</feature>
<keyword evidence="5 9" id="KW-1133">Transmembrane helix</keyword>
<keyword evidence="3 9" id="KW-0812">Transmembrane</keyword>
<accession>A0A665WIX3</accession>
<dbReference type="Pfam" id="PF08357">
    <property type="entry name" value="SEFIR"/>
    <property type="match status" value="1"/>
</dbReference>
<dbReference type="Ensembl" id="ENSENLT00000045027.1">
    <property type="protein sequence ID" value="ENSENLP00000043928.1"/>
    <property type="gene ID" value="ENSENLG00000018728.1"/>
</dbReference>
<evidence type="ECO:0000256" key="6">
    <source>
        <dbReference type="ARBA" id="ARBA00023136"/>
    </source>
</evidence>
<keyword evidence="6 9" id="KW-0472">Membrane</keyword>
<dbReference type="PANTHER" id="PTHR15583:SF22">
    <property type="entry name" value="INTERLEUKIN-17 RECEPTOR A-LIKE"/>
    <property type="match status" value="1"/>
</dbReference>
<protein>
    <recommendedName>
        <fullName evidence="10">SEFIR domain-containing protein</fullName>
    </recommendedName>
</protein>
<reference evidence="11" key="1">
    <citation type="submission" date="2021-04" db="EMBL/GenBank/DDBJ databases">
        <authorList>
            <consortium name="Wellcome Sanger Institute Data Sharing"/>
        </authorList>
    </citation>
    <scope>NUCLEOTIDE SEQUENCE [LARGE SCALE GENOMIC DNA]</scope>
</reference>
<gene>
    <name evidence="11" type="primary">LOC115056918</name>
</gene>
<evidence type="ECO:0000256" key="1">
    <source>
        <dbReference type="ARBA" id="ARBA00004251"/>
    </source>
</evidence>
<dbReference type="PANTHER" id="PTHR15583">
    <property type="entry name" value="INTERLEUKIN-17 RECEPTOR"/>
    <property type="match status" value="1"/>
</dbReference>
<keyword evidence="8" id="KW-0325">Glycoprotein</keyword>
<dbReference type="FunFam" id="3.40.50.11530:FF:000002">
    <property type="entry name" value="Interleukin 17 receptor A"/>
    <property type="match status" value="1"/>
</dbReference>
<dbReference type="InterPro" id="IPR038683">
    <property type="entry name" value="IL17RA/B_FnIII-like_1_sf"/>
</dbReference>
<dbReference type="PROSITE" id="PS51534">
    <property type="entry name" value="SEFIR"/>
    <property type="match status" value="1"/>
</dbReference>
<evidence type="ECO:0000256" key="2">
    <source>
        <dbReference type="ARBA" id="ARBA00022475"/>
    </source>
</evidence>
<comment type="subcellular location">
    <subcellularLocation>
        <location evidence="1">Cell membrane</location>
        <topology evidence="1">Single-pass type I membrane protein</topology>
    </subcellularLocation>
</comment>
<name>A0A665WIX3_ECHNA</name>
<dbReference type="InterPro" id="IPR032356">
    <property type="entry name" value="IL17R_A/B_N"/>
</dbReference>
<dbReference type="Gene3D" id="2.60.40.2150">
    <property type="entry name" value="Interleukin-17 receptor A/B, fibronectin-III-like domain 2"/>
    <property type="match status" value="1"/>
</dbReference>
<evidence type="ECO:0000256" key="8">
    <source>
        <dbReference type="ARBA" id="ARBA00023180"/>
    </source>
</evidence>
<dbReference type="InterPro" id="IPR043046">
    <property type="entry name" value="IL17RA/B_FnIII-like_2_sf"/>
</dbReference>
<feature type="transmembrane region" description="Helical" evidence="9">
    <location>
        <begin position="271"/>
        <end position="294"/>
    </location>
</feature>
<dbReference type="AlphaFoldDB" id="A0A665WIX3"/>
<dbReference type="Gene3D" id="3.40.50.11530">
    <property type="match status" value="1"/>
</dbReference>
<evidence type="ECO:0000256" key="7">
    <source>
        <dbReference type="ARBA" id="ARBA00023170"/>
    </source>
</evidence>
<evidence type="ECO:0000313" key="11">
    <source>
        <dbReference type="Ensembl" id="ENSENLP00000043928.1"/>
    </source>
</evidence>
<evidence type="ECO:0000259" key="10">
    <source>
        <dbReference type="PROSITE" id="PS51534"/>
    </source>
</evidence>